<dbReference type="PANTHER" id="PTHR35859:SF4">
    <property type="entry name" value="MEMBRANE CHANNEL PROTEIN, PUTATIVE (AFU_ORTHOLOGUE AFUA_6G11300)-RELATED"/>
    <property type="match status" value="1"/>
</dbReference>
<comment type="caution">
    <text evidence="4">The sequence shown here is derived from an EMBL/GenBank/DDBJ whole genome shotgun (WGS) entry which is preliminary data.</text>
</comment>
<keyword evidence="5" id="KW-1185">Reference proteome</keyword>
<evidence type="ECO:0000313" key="4">
    <source>
        <dbReference type="EMBL" id="KAI5949501.1"/>
    </source>
</evidence>
<feature type="compositionally biased region" description="Acidic residues" evidence="1">
    <location>
        <begin position="916"/>
        <end position="940"/>
    </location>
</feature>
<feature type="compositionally biased region" description="Low complexity" evidence="1">
    <location>
        <begin position="266"/>
        <end position="283"/>
    </location>
</feature>
<keyword evidence="2" id="KW-0812">Transmembrane</keyword>
<feature type="region of interest" description="Disordered" evidence="1">
    <location>
        <begin position="764"/>
        <end position="814"/>
    </location>
</feature>
<feature type="domain" description="Calcium channel YVC1-like C-terminal transmembrane" evidence="3">
    <location>
        <begin position="362"/>
        <end position="568"/>
    </location>
</feature>
<feature type="compositionally biased region" description="Low complexity" evidence="1">
    <location>
        <begin position="731"/>
        <end position="746"/>
    </location>
</feature>
<feature type="transmembrane region" description="Helical" evidence="2">
    <location>
        <begin position="489"/>
        <end position="508"/>
    </location>
</feature>
<dbReference type="PANTHER" id="PTHR35859">
    <property type="entry name" value="NONSELECTIVE CATION CHANNEL PROTEIN"/>
    <property type="match status" value="1"/>
</dbReference>
<evidence type="ECO:0000313" key="5">
    <source>
        <dbReference type="Proteomes" id="UP001204833"/>
    </source>
</evidence>
<dbReference type="AlphaFoldDB" id="A0AAD5BAN8"/>
<gene>
    <name evidence="4" type="ORF">KGF57_004711</name>
</gene>
<dbReference type="InterPro" id="IPR052971">
    <property type="entry name" value="TRP_calcium_channel"/>
</dbReference>
<keyword evidence="2" id="KW-1133">Transmembrane helix</keyword>
<reference evidence="4 5" key="1">
    <citation type="journal article" date="2022" name="DNA Res.">
        <title>Genome analysis of five recently described species of the CUG-Ser clade uncovers Candida theae as a new hybrid lineage with pathogenic potential in the Candida parapsilosis species complex.</title>
        <authorList>
            <person name="Mixao V."/>
            <person name="Del Olmo V."/>
            <person name="Hegedusova E."/>
            <person name="Saus E."/>
            <person name="Pryszcz L."/>
            <person name="Cillingova A."/>
            <person name="Nosek J."/>
            <person name="Gabaldon T."/>
        </authorList>
    </citation>
    <scope>NUCLEOTIDE SEQUENCE [LARGE SCALE GENOMIC DNA]</scope>
    <source>
        <strain evidence="4 5">CBS 12239</strain>
    </source>
</reference>
<dbReference type="Proteomes" id="UP001204833">
    <property type="component" value="Unassembled WGS sequence"/>
</dbReference>
<feature type="transmembrane region" description="Helical" evidence="2">
    <location>
        <begin position="419"/>
        <end position="436"/>
    </location>
</feature>
<dbReference type="InterPro" id="IPR056336">
    <property type="entry name" value="YVC1_C"/>
</dbReference>
<feature type="region of interest" description="Disordered" evidence="1">
    <location>
        <begin position="885"/>
        <end position="946"/>
    </location>
</feature>
<proteinExistence type="predicted"/>
<feature type="transmembrane region" description="Helical" evidence="2">
    <location>
        <begin position="334"/>
        <end position="352"/>
    </location>
</feature>
<dbReference type="EMBL" id="JAIHNG010000163">
    <property type="protein sequence ID" value="KAI5949501.1"/>
    <property type="molecule type" value="Genomic_DNA"/>
</dbReference>
<dbReference type="Pfam" id="PF23317">
    <property type="entry name" value="YVC1_C"/>
    <property type="match status" value="1"/>
</dbReference>
<accession>A0AAD5BAN8</accession>
<name>A0AAD5BAN8_9ASCO</name>
<evidence type="ECO:0000256" key="1">
    <source>
        <dbReference type="SAM" id="MobiDB-lite"/>
    </source>
</evidence>
<feature type="transmembrane region" description="Helical" evidence="2">
    <location>
        <begin position="456"/>
        <end position="477"/>
    </location>
</feature>
<feature type="compositionally biased region" description="Low complexity" evidence="1">
    <location>
        <begin position="766"/>
        <end position="800"/>
    </location>
</feature>
<evidence type="ECO:0000256" key="2">
    <source>
        <dbReference type="SAM" id="Phobius"/>
    </source>
</evidence>
<feature type="transmembrane region" description="Helical" evidence="2">
    <location>
        <begin position="359"/>
        <end position="378"/>
    </location>
</feature>
<feature type="transmembrane region" description="Helical" evidence="2">
    <location>
        <begin position="390"/>
        <end position="412"/>
    </location>
</feature>
<sequence length="967" mass="110782">MSRYRELSYSHAPNMSTLPMGAGPTTTTKEHYQLRRLANFKSYYFQIQNLINSNVSLSLKFEQLKTPEILSTLIKPIIIEIIAITDKSSSQSQPTQAHHFTDPKSRLKISTFTIYILLLLRYEYLIQSENNLICFDLLVTKANVCELLAIRMLREYRSWQRIQMLFIKPPAGLASTNTSNSGSGSNSNSNMSLMGMMDLNSLELSILSKSKRFLSQPIVIHILDRFYNGDLVHGGSCLYYQNGEYCEDEKSTLLGTRMGERRTHRGGYNVGSSGDGNGDSNSKSRNHSFTGYDNEGDINGDSDIDDTIFDDSRVKFSIARIFNRAQLVPKYQHVLINLKLINFAIVYFIMILQPKRSSLFVDLYFWLLALSFNCEVVTKLVNIDHRFMNIVIWNHIDLLFIFIIDLCFIFKFALRSPQYYHDVFSLIGIILFPRILSIFNNYRFFNLILLSFHKMIFNLVGLVLFFFTLISGFYFSFITLSQTQTKQDVLFNMLKIFFGFTPSVWNNWDDFNTLGKIMQMSYLFLIQFIVGTILAICLSGVFTKTRENIEHEFNYFKSNNLILYFKMGQLNQRGGLANGYCQLFKLPLIGIVLIYEAVTHLLFKTRRYNINNDDVDLKHFVFISNDQEYTQFNEQSSIGGVDPLQEPVAIKVNKRQAMKNHQSISTLGGGHLRTASTDSLFIDQLLNRKYGATSYVVDNKLERIQTQTQQAQVPQMNRVFSRKTPNHQRRQSPPAQQQQHQMQTQTQVPIALKKSFNVPRRGSVFSQSATSTQQIKQQQQQQKQQQQQQPSQSHPQQLQSYAPQPFFGSPPSLQMASLQQPMLTQDVLARLSNLESLFTKRIISTSIDDSKSVIMSRINEDDVAWAGEEARDKVGCYYGNRRGDVPLKRRGMGMEDDELSINSESEGDGPRSGDDVDRDGDDDGDAYDDGDDDGGDLDSEELNRTLPLKFKTLSNTEVDQYDSDETF</sequence>
<feature type="transmembrane region" description="Helical" evidence="2">
    <location>
        <begin position="583"/>
        <end position="603"/>
    </location>
</feature>
<evidence type="ECO:0000259" key="3">
    <source>
        <dbReference type="Pfam" id="PF23317"/>
    </source>
</evidence>
<feature type="transmembrane region" description="Helical" evidence="2">
    <location>
        <begin position="520"/>
        <end position="542"/>
    </location>
</feature>
<dbReference type="RefSeq" id="XP_051606845.1">
    <property type="nucleotide sequence ID" value="XM_051754250.1"/>
</dbReference>
<organism evidence="4 5">
    <name type="scientific">Candida theae</name>
    <dbReference type="NCBI Taxonomy" id="1198502"/>
    <lineage>
        <taxon>Eukaryota</taxon>
        <taxon>Fungi</taxon>
        <taxon>Dikarya</taxon>
        <taxon>Ascomycota</taxon>
        <taxon>Saccharomycotina</taxon>
        <taxon>Pichiomycetes</taxon>
        <taxon>Debaryomycetaceae</taxon>
        <taxon>Candida/Lodderomyces clade</taxon>
        <taxon>Candida</taxon>
    </lineage>
</organism>
<feature type="region of interest" description="Disordered" evidence="1">
    <location>
        <begin position="262"/>
        <end position="294"/>
    </location>
</feature>
<keyword evidence="2" id="KW-0472">Membrane</keyword>
<protein>
    <recommendedName>
        <fullName evidence="3">Calcium channel YVC1-like C-terminal transmembrane domain-containing protein</fullName>
    </recommendedName>
</protein>
<dbReference type="GeneID" id="76152755"/>
<feature type="region of interest" description="Disordered" evidence="1">
    <location>
        <begin position="723"/>
        <end position="746"/>
    </location>
</feature>